<evidence type="ECO:0000313" key="1">
    <source>
        <dbReference type="EMBL" id="AEH44342.1"/>
    </source>
</evidence>
<name>F8A869_THEID</name>
<organism evidence="1 2">
    <name type="scientific">Thermodesulfatator indicus (strain DSM 15286 / JCM 11887 / CIR29812)</name>
    <dbReference type="NCBI Taxonomy" id="667014"/>
    <lineage>
        <taxon>Bacteria</taxon>
        <taxon>Pseudomonadati</taxon>
        <taxon>Thermodesulfobacteriota</taxon>
        <taxon>Thermodesulfobacteria</taxon>
        <taxon>Thermodesulfobacteriales</taxon>
        <taxon>Thermodesulfatatoraceae</taxon>
        <taxon>Thermodesulfatator</taxon>
    </lineage>
</organism>
<dbReference type="STRING" id="667014.Thein_0460"/>
<dbReference type="HOGENOM" id="CLU_3067172_0_0_0"/>
<reference evidence="2" key="1">
    <citation type="submission" date="2011-04" db="EMBL/GenBank/DDBJ databases">
        <title>The complete genome of Thermodesulfatator indicus DSM 15286.</title>
        <authorList>
            <person name="Lucas S."/>
            <person name="Copeland A."/>
            <person name="Lapidus A."/>
            <person name="Bruce D."/>
            <person name="Goodwin L."/>
            <person name="Pitluck S."/>
            <person name="Peters L."/>
            <person name="Kyrpides N."/>
            <person name="Mavromatis K."/>
            <person name="Pagani I."/>
            <person name="Ivanova N."/>
            <person name="Saunders L."/>
            <person name="Detter J.C."/>
            <person name="Tapia R."/>
            <person name="Han C."/>
            <person name="Land M."/>
            <person name="Hauser L."/>
            <person name="Markowitz V."/>
            <person name="Cheng J.-F."/>
            <person name="Hugenholtz P."/>
            <person name="Woyke T."/>
            <person name="Wu D."/>
            <person name="Spring S."/>
            <person name="Schroeder M."/>
            <person name="Brambilla E."/>
            <person name="Klenk H.-P."/>
            <person name="Eisen J.A."/>
        </authorList>
    </citation>
    <scope>NUCLEOTIDE SEQUENCE [LARGE SCALE GENOMIC DNA]</scope>
    <source>
        <strain evidence="2">DSM 15286 / JCM 11887 / CIR29812</strain>
    </source>
</reference>
<dbReference type="InParanoid" id="F8A869"/>
<reference evidence="1 2" key="2">
    <citation type="journal article" date="2012" name="Stand. Genomic Sci.">
        <title>Complete genome sequence of the thermophilic sulfate-reducing ocean bacterium Thermodesulfatator indicus type strain (CIR29812(T)).</title>
        <authorList>
            <person name="Anderson I."/>
            <person name="Saunders E."/>
            <person name="Lapidus A."/>
            <person name="Nolan M."/>
            <person name="Lucas S."/>
            <person name="Tice H."/>
            <person name="Del Rio T.G."/>
            <person name="Cheng J.F."/>
            <person name="Han C."/>
            <person name="Tapia R."/>
            <person name="Goodwin L.A."/>
            <person name="Pitluck S."/>
            <person name="Liolios K."/>
            <person name="Mavromatis K."/>
            <person name="Pagani I."/>
            <person name="Ivanova N."/>
            <person name="Mikhailova N."/>
            <person name="Pati A."/>
            <person name="Chen A."/>
            <person name="Palaniappan K."/>
            <person name="Land M."/>
            <person name="Hauser L."/>
            <person name="Jeffries C.D."/>
            <person name="Chang Y.J."/>
            <person name="Brambilla E.M."/>
            <person name="Rohde M."/>
            <person name="Spring S."/>
            <person name="Goker M."/>
            <person name="Detter J.C."/>
            <person name="Woyke T."/>
            <person name="Bristow J."/>
            <person name="Eisen J.A."/>
            <person name="Markowitz V."/>
            <person name="Hugenholtz P."/>
            <person name="Kyrpides N.C."/>
            <person name="Klenk H.P."/>
        </authorList>
    </citation>
    <scope>NUCLEOTIDE SEQUENCE [LARGE SCALE GENOMIC DNA]</scope>
    <source>
        <strain evidence="2">DSM 15286 / JCM 11887 / CIR29812</strain>
    </source>
</reference>
<evidence type="ECO:0000313" key="2">
    <source>
        <dbReference type="Proteomes" id="UP000006793"/>
    </source>
</evidence>
<keyword evidence="2" id="KW-1185">Reference proteome</keyword>
<dbReference type="KEGG" id="tid:Thein_0460"/>
<dbReference type="EMBL" id="CP002683">
    <property type="protein sequence ID" value="AEH44342.1"/>
    <property type="molecule type" value="Genomic_DNA"/>
</dbReference>
<dbReference type="AlphaFoldDB" id="F8A869"/>
<dbReference type="Proteomes" id="UP000006793">
    <property type="component" value="Chromosome"/>
</dbReference>
<protein>
    <submittedName>
        <fullName evidence="1">Uncharacterized protein</fullName>
    </submittedName>
</protein>
<sequence>MRDAFLLCKRLLRSLTLARNDELEKRARNDILSLSLRAERSSLIDRGHNTNRR</sequence>
<dbReference type="PaxDb" id="667014-Thein_0460"/>
<proteinExistence type="predicted"/>
<accession>F8A869</accession>
<gene>
    <name evidence="1" type="ordered locus">Thein_0460</name>
</gene>